<sequence length="176" mass="20530">EVSLIEALEKKMSEILNIETLHDNSCDYMWFAENLTKKQEKDRTALKMDMERIINEDKINYGSIIEFDIKHLKIPTKEQRQDKIQYGIKGELNESQLALVSLYSTDMSFNASQMYDLDTYLSQLLLRAHMLNTPFQQTVLSLFSGSSLSNGKNLWIDFGPVKKVKRCREKTELECY</sequence>
<keyword evidence="2" id="KW-1185">Reference proteome</keyword>
<proteinExistence type="predicted"/>
<dbReference type="EMBL" id="ASPP01004792">
    <property type="protein sequence ID" value="ETO31650.1"/>
    <property type="molecule type" value="Genomic_DNA"/>
</dbReference>
<evidence type="ECO:0000313" key="1">
    <source>
        <dbReference type="EMBL" id="ETO31650.1"/>
    </source>
</evidence>
<evidence type="ECO:0000313" key="2">
    <source>
        <dbReference type="Proteomes" id="UP000023152"/>
    </source>
</evidence>
<feature type="non-terminal residue" evidence="1">
    <location>
        <position position="1"/>
    </location>
</feature>
<organism evidence="1 2">
    <name type="scientific">Reticulomyxa filosa</name>
    <dbReference type="NCBI Taxonomy" id="46433"/>
    <lineage>
        <taxon>Eukaryota</taxon>
        <taxon>Sar</taxon>
        <taxon>Rhizaria</taxon>
        <taxon>Retaria</taxon>
        <taxon>Foraminifera</taxon>
        <taxon>Monothalamids</taxon>
        <taxon>Reticulomyxidae</taxon>
        <taxon>Reticulomyxa</taxon>
    </lineage>
</organism>
<accession>X6NZB4</accession>
<dbReference type="AlphaFoldDB" id="X6NZB4"/>
<feature type="non-terminal residue" evidence="1">
    <location>
        <position position="176"/>
    </location>
</feature>
<dbReference type="Proteomes" id="UP000023152">
    <property type="component" value="Unassembled WGS sequence"/>
</dbReference>
<reference evidence="1 2" key="1">
    <citation type="journal article" date="2013" name="Curr. Biol.">
        <title>The Genome of the Foraminiferan Reticulomyxa filosa.</title>
        <authorList>
            <person name="Glockner G."/>
            <person name="Hulsmann N."/>
            <person name="Schleicher M."/>
            <person name="Noegel A.A."/>
            <person name="Eichinger L."/>
            <person name="Gallinger C."/>
            <person name="Pawlowski J."/>
            <person name="Sierra R."/>
            <person name="Euteneuer U."/>
            <person name="Pillet L."/>
            <person name="Moustafa A."/>
            <person name="Platzer M."/>
            <person name="Groth M."/>
            <person name="Szafranski K."/>
            <person name="Schliwa M."/>
        </authorList>
    </citation>
    <scope>NUCLEOTIDE SEQUENCE [LARGE SCALE GENOMIC DNA]</scope>
</reference>
<gene>
    <name evidence="1" type="ORF">RFI_05469</name>
</gene>
<protein>
    <submittedName>
        <fullName evidence="1">Uncharacterized protein</fullName>
    </submittedName>
</protein>
<comment type="caution">
    <text evidence="1">The sequence shown here is derived from an EMBL/GenBank/DDBJ whole genome shotgun (WGS) entry which is preliminary data.</text>
</comment>
<name>X6NZB4_RETFI</name>